<accession>A0ACB5TVT4</accession>
<reference evidence="1" key="1">
    <citation type="submission" date="2023-04" db="EMBL/GenBank/DDBJ databases">
        <title>Ambrosiozyma monospora NBRC 10751.</title>
        <authorList>
            <person name="Ichikawa N."/>
            <person name="Sato H."/>
            <person name="Tonouchi N."/>
        </authorList>
    </citation>
    <scope>NUCLEOTIDE SEQUENCE</scope>
    <source>
        <strain evidence="1">NBRC 10751</strain>
    </source>
</reference>
<protein>
    <submittedName>
        <fullName evidence="1">Unnamed protein product</fullName>
    </submittedName>
</protein>
<evidence type="ECO:0000313" key="1">
    <source>
        <dbReference type="EMBL" id="GME96449.1"/>
    </source>
</evidence>
<dbReference type="Proteomes" id="UP001165064">
    <property type="component" value="Unassembled WGS sequence"/>
</dbReference>
<comment type="caution">
    <text evidence="1">The sequence shown here is derived from an EMBL/GenBank/DDBJ whole genome shotgun (WGS) entry which is preliminary data.</text>
</comment>
<sequence>MTETFNNKAEQVVKDEVKKGKGDTVLLTKTDIRRITQTMIDCEKVDEKDAFFMKWTDDQWNQLAQFLIDHNLEEYYQRNPTSDHSHGLQEFNDDDYAYESELMEKMGGYNSGGLQEFDNSNLGYSLGSSCNYQIDDLSGQYYAPPLPFPTNELEDQESGMRRHVRNESMGGSSGSAFINTSRCGTKLHYKPTAGYAAKELKTMAAVYGCTSEFLERSLGYIDKALKEKDLPPSKKSVKNFKEKHRHWFL</sequence>
<gene>
    <name evidence="1" type="ORF">Amon02_000998900</name>
</gene>
<evidence type="ECO:0000313" key="2">
    <source>
        <dbReference type="Proteomes" id="UP001165064"/>
    </source>
</evidence>
<proteinExistence type="predicted"/>
<name>A0ACB5TVT4_AMBMO</name>
<organism evidence="1 2">
    <name type="scientific">Ambrosiozyma monospora</name>
    <name type="common">Yeast</name>
    <name type="synonym">Endomycopsis monosporus</name>
    <dbReference type="NCBI Taxonomy" id="43982"/>
    <lineage>
        <taxon>Eukaryota</taxon>
        <taxon>Fungi</taxon>
        <taxon>Dikarya</taxon>
        <taxon>Ascomycota</taxon>
        <taxon>Saccharomycotina</taxon>
        <taxon>Pichiomycetes</taxon>
        <taxon>Pichiales</taxon>
        <taxon>Pichiaceae</taxon>
        <taxon>Ambrosiozyma</taxon>
    </lineage>
</organism>
<keyword evidence="2" id="KW-1185">Reference proteome</keyword>
<dbReference type="EMBL" id="BSXS01009753">
    <property type="protein sequence ID" value="GME96449.1"/>
    <property type="molecule type" value="Genomic_DNA"/>
</dbReference>